<keyword evidence="6" id="KW-0653">Protein transport</keyword>
<keyword evidence="7" id="KW-0175">Coiled coil</keyword>
<dbReference type="AlphaFoldDB" id="A0A5C3QPB9"/>
<dbReference type="Pfam" id="PF25345">
    <property type="entry name" value="PH_EXO84"/>
    <property type="match status" value="1"/>
</dbReference>
<accession>A0A5C3QPB9</accession>
<gene>
    <name evidence="10" type="ORF">BDV98DRAFT_383937</name>
</gene>
<evidence type="ECO:0000256" key="5">
    <source>
        <dbReference type="ARBA" id="ARBA00022483"/>
    </source>
</evidence>
<dbReference type="GO" id="GO:0030133">
    <property type="term" value="C:transport vesicle"/>
    <property type="evidence" value="ECO:0007669"/>
    <property type="project" value="UniProtKB-SubCell"/>
</dbReference>
<sequence>MQSLRTRRSQAPPAKVQRSISKLAKPISRASSKNGAPKSSRVDDKIKKRLSMRYADISGPTGLEIPDVPALPSGVGGSGMGGSMSGVGMIAAGPGARGRLQGGEQDERVRKSRAAVDIMRMEEEVYEEDKRLLESEAFDADSYLKNKLVTSTEAELKSLQSSLRSTNEDTAAELVQTVFKNYAEFVVISKEISTLENEMLELKESLHDWKSMPSLLHIDDSASLADRKRAARSSVADLRVLYASQMQTLHAQIEGSAKFAPTISGRHIVAEVPDISSLNPATFKVDHTVKFIVLDDLVLVARKKRRGGGGGESKLVAERCWPLNDMLVLDTKDTPSMTNVFKIRAGKETHVYRTEAATEKKNLLSLFRQVAEELSAKRRKEREGEHERRKTTMFNGAAGRSSYVGDDWMADLALQAGITADGGAKEKVERDILFVGELSDELTVAIALKEWGKAVKLVDEGKEKLPLVPSLCTKMPALTASLIQALLFALSQPTQRKSSTVMLTGYLSRLGAGAAARQTFLEMRTKVMRGLVRRIRFEGHVGAYIGDLAVVWFTGLKHSADWFLSGFKENEVASSFIDWAKTMIEEYAETFRMQVYTPDVDPKVVEDALKITYMQSRKLLQEYGLDFRFMLDELLVENPKPTLRPEASTSILNIPSTSQLQITASSSSLGLKNTLSPASTPTKKSRSRVPSPIGSSSPKAEVTINCLWLLIHHFPSFDFFGSSTILFFGLCRHYHPYASDQWLQHKRSQLQ</sequence>
<dbReference type="STRING" id="1884261.A0A5C3QPB9"/>
<organism evidence="10 11">
    <name type="scientific">Pterulicium gracile</name>
    <dbReference type="NCBI Taxonomy" id="1884261"/>
    <lineage>
        <taxon>Eukaryota</taxon>
        <taxon>Fungi</taxon>
        <taxon>Dikarya</taxon>
        <taxon>Basidiomycota</taxon>
        <taxon>Agaricomycotina</taxon>
        <taxon>Agaricomycetes</taxon>
        <taxon>Agaricomycetidae</taxon>
        <taxon>Agaricales</taxon>
        <taxon>Pleurotineae</taxon>
        <taxon>Pterulaceae</taxon>
        <taxon>Pterulicium</taxon>
    </lineage>
</organism>
<dbReference type="Gene3D" id="1.20.58.1220">
    <property type="entry name" value="Exo84p, C-terminal helical domain"/>
    <property type="match status" value="1"/>
</dbReference>
<dbReference type="SUPFAM" id="SSF50729">
    <property type="entry name" value="PH domain-like"/>
    <property type="match status" value="1"/>
</dbReference>
<evidence type="ECO:0000313" key="10">
    <source>
        <dbReference type="EMBL" id="TFL03417.1"/>
    </source>
</evidence>
<dbReference type="OrthoDB" id="642193at2759"/>
<dbReference type="GO" id="GO:0006893">
    <property type="term" value="P:Golgi to plasma membrane transport"/>
    <property type="evidence" value="ECO:0007669"/>
    <property type="project" value="TreeGrafter"/>
</dbReference>
<feature type="region of interest" description="Disordered" evidence="8">
    <location>
        <begin position="670"/>
        <end position="698"/>
    </location>
</feature>
<dbReference type="PANTHER" id="PTHR21426">
    <property type="entry name" value="EXOCYST COMPLEX COMPONENT 8"/>
    <property type="match status" value="1"/>
</dbReference>
<reference evidence="10 11" key="1">
    <citation type="journal article" date="2019" name="Nat. Ecol. Evol.">
        <title>Megaphylogeny resolves global patterns of mushroom evolution.</title>
        <authorList>
            <person name="Varga T."/>
            <person name="Krizsan K."/>
            <person name="Foldi C."/>
            <person name="Dima B."/>
            <person name="Sanchez-Garcia M."/>
            <person name="Sanchez-Ramirez S."/>
            <person name="Szollosi G.J."/>
            <person name="Szarkandi J.G."/>
            <person name="Papp V."/>
            <person name="Albert L."/>
            <person name="Andreopoulos W."/>
            <person name="Angelini C."/>
            <person name="Antonin V."/>
            <person name="Barry K.W."/>
            <person name="Bougher N.L."/>
            <person name="Buchanan P."/>
            <person name="Buyck B."/>
            <person name="Bense V."/>
            <person name="Catcheside P."/>
            <person name="Chovatia M."/>
            <person name="Cooper J."/>
            <person name="Damon W."/>
            <person name="Desjardin D."/>
            <person name="Finy P."/>
            <person name="Geml J."/>
            <person name="Haridas S."/>
            <person name="Hughes K."/>
            <person name="Justo A."/>
            <person name="Karasinski D."/>
            <person name="Kautmanova I."/>
            <person name="Kiss B."/>
            <person name="Kocsube S."/>
            <person name="Kotiranta H."/>
            <person name="LaButti K.M."/>
            <person name="Lechner B.E."/>
            <person name="Liimatainen K."/>
            <person name="Lipzen A."/>
            <person name="Lukacs Z."/>
            <person name="Mihaltcheva S."/>
            <person name="Morgado L.N."/>
            <person name="Niskanen T."/>
            <person name="Noordeloos M.E."/>
            <person name="Ohm R.A."/>
            <person name="Ortiz-Santana B."/>
            <person name="Ovrebo C."/>
            <person name="Racz N."/>
            <person name="Riley R."/>
            <person name="Savchenko A."/>
            <person name="Shiryaev A."/>
            <person name="Soop K."/>
            <person name="Spirin V."/>
            <person name="Szebenyi C."/>
            <person name="Tomsovsky M."/>
            <person name="Tulloss R.E."/>
            <person name="Uehling J."/>
            <person name="Grigoriev I.V."/>
            <person name="Vagvolgyi C."/>
            <person name="Papp T."/>
            <person name="Martin F.M."/>
            <person name="Miettinen O."/>
            <person name="Hibbett D.S."/>
            <person name="Nagy L.G."/>
        </authorList>
    </citation>
    <scope>NUCLEOTIDE SEQUENCE [LARGE SCALE GENOMIC DNA]</scope>
    <source>
        <strain evidence="10 11">CBS 309.79</strain>
    </source>
</reference>
<feature type="region of interest" description="Disordered" evidence="8">
    <location>
        <begin position="1"/>
        <end position="47"/>
    </location>
</feature>
<evidence type="ECO:0000256" key="7">
    <source>
        <dbReference type="SAM" id="Coils"/>
    </source>
</evidence>
<name>A0A5C3QPB9_9AGAR</name>
<evidence type="ECO:0000256" key="3">
    <source>
        <dbReference type="ARBA" id="ARBA00021269"/>
    </source>
</evidence>
<evidence type="ECO:0000256" key="2">
    <source>
        <dbReference type="ARBA" id="ARBA00007210"/>
    </source>
</evidence>
<evidence type="ECO:0000313" key="11">
    <source>
        <dbReference type="Proteomes" id="UP000305067"/>
    </source>
</evidence>
<dbReference type="GO" id="GO:0015031">
    <property type="term" value="P:protein transport"/>
    <property type="evidence" value="ECO:0007669"/>
    <property type="project" value="UniProtKB-KW"/>
</dbReference>
<keyword evidence="4" id="KW-0813">Transport</keyword>
<feature type="domain" description="Exocyst component Exo84 C-terminal" evidence="9">
    <location>
        <begin position="435"/>
        <end position="627"/>
    </location>
</feature>
<dbReference type="InterPro" id="IPR016159">
    <property type="entry name" value="Cullin_repeat-like_dom_sf"/>
</dbReference>
<evidence type="ECO:0000256" key="8">
    <source>
        <dbReference type="SAM" id="MobiDB-lite"/>
    </source>
</evidence>
<dbReference type="Proteomes" id="UP000305067">
    <property type="component" value="Unassembled WGS sequence"/>
</dbReference>
<dbReference type="Pfam" id="PF16528">
    <property type="entry name" value="Exo84_C"/>
    <property type="match status" value="1"/>
</dbReference>
<dbReference type="InterPro" id="IPR042560">
    <property type="entry name" value="Exo84_C_2"/>
</dbReference>
<dbReference type="InterPro" id="IPR033961">
    <property type="entry name" value="Exo84"/>
</dbReference>
<dbReference type="Pfam" id="PF08700">
    <property type="entry name" value="VPS51_Exo84_N"/>
    <property type="match status" value="1"/>
</dbReference>
<feature type="compositionally biased region" description="Polar residues" evidence="8">
    <location>
        <begin position="670"/>
        <end position="682"/>
    </location>
</feature>
<protein>
    <recommendedName>
        <fullName evidence="3">Exocyst complex component EXO84</fullName>
    </recommendedName>
</protein>
<proteinExistence type="inferred from homology"/>
<comment type="similarity">
    <text evidence="2">Belongs to the EXO84 family.</text>
</comment>
<keyword evidence="5" id="KW-0268">Exocytosis</keyword>
<evidence type="ECO:0000256" key="1">
    <source>
        <dbReference type="ARBA" id="ARBA00004398"/>
    </source>
</evidence>
<feature type="coiled-coil region" evidence="7">
    <location>
        <begin position="149"/>
        <end position="212"/>
    </location>
</feature>
<dbReference type="Gene3D" id="1.20.58.1210">
    <property type="entry name" value="Exo84p, N-terminal helical domain"/>
    <property type="match status" value="1"/>
</dbReference>
<comment type="subcellular location">
    <subcellularLocation>
        <location evidence="1">Cytoplasmic vesicle</location>
        <location evidence="1">Secretory vesicle</location>
    </subcellularLocation>
</comment>
<dbReference type="GO" id="GO:0006887">
    <property type="term" value="P:exocytosis"/>
    <property type="evidence" value="ECO:0007669"/>
    <property type="project" value="UniProtKB-KW"/>
</dbReference>
<dbReference type="EMBL" id="ML178820">
    <property type="protein sequence ID" value="TFL03417.1"/>
    <property type="molecule type" value="Genomic_DNA"/>
</dbReference>
<dbReference type="InterPro" id="IPR032403">
    <property type="entry name" value="Exo84_C"/>
</dbReference>
<evidence type="ECO:0000256" key="6">
    <source>
        <dbReference type="ARBA" id="ARBA00022927"/>
    </source>
</evidence>
<dbReference type="InterPro" id="IPR011993">
    <property type="entry name" value="PH-like_dom_sf"/>
</dbReference>
<evidence type="ECO:0000256" key="4">
    <source>
        <dbReference type="ARBA" id="ARBA00022448"/>
    </source>
</evidence>
<keyword evidence="11" id="KW-1185">Reference proteome</keyword>
<dbReference type="GO" id="GO:0000145">
    <property type="term" value="C:exocyst"/>
    <property type="evidence" value="ECO:0007669"/>
    <property type="project" value="InterPro"/>
</dbReference>
<dbReference type="InterPro" id="IPR042561">
    <property type="entry name" value="Exo84_C_1"/>
</dbReference>
<evidence type="ECO:0000259" key="9">
    <source>
        <dbReference type="Pfam" id="PF16528"/>
    </source>
</evidence>
<dbReference type="SUPFAM" id="SSF74788">
    <property type="entry name" value="Cullin repeat-like"/>
    <property type="match status" value="1"/>
</dbReference>
<dbReference type="Gene3D" id="2.30.29.30">
    <property type="entry name" value="Pleckstrin-homology domain (PH domain)/Phosphotyrosine-binding domain (PTB)"/>
    <property type="match status" value="1"/>
</dbReference>
<dbReference type="PANTHER" id="PTHR21426:SF12">
    <property type="entry name" value="EXOCYST COMPLEX COMPONENT 8"/>
    <property type="match status" value="1"/>
</dbReference>